<accession>A0ABU7ZDD2</accession>
<dbReference type="EC" id="2.4.-.-" evidence="2"/>
<feature type="domain" description="Glycosyltransferase 2-like" evidence="1">
    <location>
        <begin position="154"/>
        <end position="269"/>
    </location>
</feature>
<dbReference type="Pfam" id="PF00535">
    <property type="entry name" value="Glycos_transf_2"/>
    <property type="match status" value="1"/>
</dbReference>
<organism evidence="2 3">
    <name type="scientific">Mannheimia indoligenes</name>
    <dbReference type="NCBI Taxonomy" id="3103145"/>
    <lineage>
        <taxon>Bacteria</taxon>
        <taxon>Pseudomonadati</taxon>
        <taxon>Pseudomonadota</taxon>
        <taxon>Gammaproteobacteria</taxon>
        <taxon>Pasteurellales</taxon>
        <taxon>Pasteurellaceae</taxon>
        <taxon>Mannheimia</taxon>
    </lineage>
</organism>
<evidence type="ECO:0000259" key="1">
    <source>
        <dbReference type="Pfam" id="PF00535"/>
    </source>
</evidence>
<keyword evidence="3" id="KW-1185">Reference proteome</keyword>
<dbReference type="GO" id="GO:0016757">
    <property type="term" value="F:glycosyltransferase activity"/>
    <property type="evidence" value="ECO:0007669"/>
    <property type="project" value="UniProtKB-KW"/>
</dbReference>
<reference evidence="2" key="1">
    <citation type="submission" date="2023-12" db="EMBL/GenBank/DDBJ databases">
        <title>Mannheima indologenes sp. nov. proposed for Clade V organisms of Mannheimia.</title>
        <authorList>
            <person name="Christensen H."/>
        </authorList>
    </citation>
    <scope>NUCLEOTIDE SEQUENCE</scope>
    <source>
        <strain evidence="2">M14.4</strain>
    </source>
</reference>
<sequence>MSNIIQNSVFPTFSLCSQIDLYFRHNEFVDLDMANSNLKIKRKGRVTTDTYFNSLSIGKWKRHTNISSLHFSITFKGSIKLVWRLRRLHFSDRILDEQYLTNEQLSTSSIPLKFWSTLEDGMLSFDIEAISSSEISSFNYSTNIDTLNRVKLGIVITHFNRQNFVLPAVERLNSQLLAKDEFKDKVSLYIVDNSQNLPHIENVTIIPNENLGGAGGFTRGLMNLKEQGSYTHCLFMDDDASCEVEGIKRTLALLEFAKDRNTAIAGAMLREAEMFRQFENGARFDGVCRPNKGNFDLRDINQLLINELEEQIDYGGWWFFAFPIENINHYAFPYFVRGDDSGFSLLHKFHIITLNGISSWQEDFTLKNGPLPHYLDSRYHLMHQFHGLVRGSKFDILKTTARMALKNLFAYQYETAEAAIQAMEDVSKGPEFWENNVNMLQKRPEIQKLVSNEKVIDIPLNVASQAVQGDAREGKVGRFFRLLTLNGHLIPNAFFKSGTVWQNKGFGGNLIETFRYKRVLYIHWPTYKGYIVEENKSEFFRLFKRYLKATYTLYKNYDSLKNEYTNSYDKLTSASFWKKQFKQDQ</sequence>
<dbReference type="RefSeq" id="WP_283386834.1">
    <property type="nucleotide sequence ID" value="NZ_JBAJJF010000001.1"/>
</dbReference>
<evidence type="ECO:0000313" key="2">
    <source>
        <dbReference type="EMBL" id="MEG9475227.1"/>
    </source>
</evidence>
<comment type="caution">
    <text evidence="2">The sequence shown here is derived from an EMBL/GenBank/DDBJ whole genome shotgun (WGS) entry which is preliminary data.</text>
</comment>
<dbReference type="SUPFAM" id="SSF53448">
    <property type="entry name" value="Nucleotide-diphospho-sugar transferases"/>
    <property type="match status" value="1"/>
</dbReference>
<dbReference type="Proteomes" id="UP001432017">
    <property type="component" value="Unassembled WGS sequence"/>
</dbReference>
<protein>
    <submittedName>
        <fullName evidence="2">Glycosyltransferase</fullName>
        <ecNumber evidence="2">2.4.-.-</ecNumber>
    </submittedName>
</protein>
<dbReference type="EMBL" id="JBAJJM010000004">
    <property type="protein sequence ID" value="MEG9475227.1"/>
    <property type="molecule type" value="Genomic_DNA"/>
</dbReference>
<keyword evidence="2" id="KW-0808">Transferase</keyword>
<gene>
    <name evidence="2" type="ORF">V6W77_02935</name>
</gene>
<proteinExistence type="predicted"/>
<dbReference type="InterPro" id="IPR001173">
    <property type="entry name" value="Glyco_trans_2-like"/>
</dbReference>
<keyword evidence="2" id="KW-0328">Glycosyltransferase</keyword>
<name>A0ABU7ZDD2_9PAST</name>
<evidence type="ECO:0000313" key="3">
    <source>
        <dbReference type="Proteomes" id="UP001432017"/>
    </source>
</evidence>
<dbReference type="InterPro" id="IPR029044">
    <property type="entry name" value="Nucleotide-diphossugar_trans"/>
</dbReference>
<dbReference type="Gene3D" id="3.90.550.60">
    <property type="match status" value="1"/>
</dbReference>